<reference evidence="1" key="1">
    <citation type="journal article" date="2021" name="J Fungi (Basel)">
        <title>Virulence traits and population genomics of the black yeast Aureobasidium melanogenum.</title>
        <authorList>
            <person name="Cernosa A."/>
            <person name="Sun X."/>
            <person name="Gostincar C."/>
            <person name="Fang C."/>
            <person name="Gunde-Cimerman N."/>
            <person name="Song Z."/>
        </authorList>
    </citation>
    <scope>NUCLEOTIDE SEQUENCE</scope>
    <source>
        <strain evidence="1">EXF-9911</strain>
    </source>
</reference>
<comment type="caution">
    <text evidence="1">The sequence shown here is derived from an EMBL/GenBank/DDBJ whole genome shotgun (WGS) entry which is preliminary data.</text>
</comment>
<evidence type="ECO:0000313" key="2">
    <source>
        <dbReference type="Proteomes" id="UP000779574"/>
    </source>
</evidence>
<name>A0A9P8JFF6_AURME</name>
<protein>
    <submittedName>
        <fullName evidence="1">Uncharacterized protein</fullName>
    </submittedName>
</protein>
<dbReference type="EMBL" id="JAHFXF010000001">
    <property type="protein sequence ID" value="KAG9701408.1"/>
    <property type="molecule type" value="Genomic_DNA"/>
</dbReference>
<accession>A0A9P8JFF6</accession>
<dbReference type="AlphaFoldDB" id="A0A9P8JFF6"/>
<dbReference type="Proteomes" id="UP000779574">
    <property type="component" value="Unassembled WGS sequence"/>
</dbReference>
<feature type="non-terminal residue" evidence="1">
    <location>
        <position position="95"/>
    </location>
</feature>
<gene>
    <name evidence="1" type="ORF">KCU76_g112</name>
</gene>
<proteinExistence type="predicted"/>
<evidence type="ECO:0000313" key="1">
    <source>
        <dbReference type="EMBL" id="KAG9701408.1"/>
    </source>
</evidence>
<reference evidence="1" key="2">
    <citation type="submission" date="2021-08" db="EMBL/GenBank/DDBJ databases">
        <authorList>
            <person name="Gostincar C."/>
            <person name="Sun X."/>
            <person name="Song Z."/>
            <person name="Gunde-Cimerman N."/>
        </authorList>
    </citation>
    <scope>NUCLEOTIDE SEQUENCE</scope>
    <source>
        <strain evidence="1">EXF-9911</strain>
    </source>
</reference>
<sequence>MKSLGFWMLRARARRLNGSFLALGEVVLEEAERAFRSILLTNRISANLIVDTSRSQRRKTSSSLSSITTSSVAVRDISKSLVAALVSVGGLLGLL</sequence>
<organism evidence="1 2">
    <name type="scientific">Aureobasidium melanogenum</name>
    <name type="common">Aureobasidium pullulans var. melanogenum</name>
    <dbReference type="NCBI Taxonomy" id="46634"/>
    <lineage>
        <taxon>Eukaryota</taxon>
        <taxon>Fungi</taxon>
        <taxon>Dikarya</taxon>
        <taxon>Ascomycota</taxon>
        <taxon>Pezizomycotina</taxon>
        <taxon>Dothideomycetes</taxon>
        <taxon>Dothideomycetidae</taxon>
        <taxon>Dothideales</taxon>
        <taxon>Saccotheciaceae</taxon>
        <taxon>Aureobasidium</taxon>
    </lineage>
</organism>